<comment type="caution">
    <text evidence="3">The sequence shown here is derived from an EMBL/GenBank/DDBJ whole genome shotgun (WGS) entry which is preliminary data.</text>
</comment>
<accession>A0A7J0GAQ0</accession>
<feature type="compositionally biased region" description="Polar residues" evidence="2">
    <location>
        <begin position="337"/>
        <end position="362"/>
    </location>
</feature>
<feature type="compositionally biased region" description="Polar residues" evidence="2">
    <location>
        <begin position="78"/>
        <end position="88"/>
    </location>
</feature>
<dbReference type="PANTHER" id="PTHR36764:SF1">
    <property type="entry name" value="TRNA (ILE)-LYSIDINE SYNTHASE"/>
    <property type="match status" value="1"/>
</dbReference>
<sequence>MVAISLYRGNLHRVPDVPRRWLMPTPKISLKDFRILLNRRSRALSRLHSSTTSSNPNPNPNPNPDEEEEKEEERENNDFPNNDSVSPPQSDPPKITTTHPEGEEGDLKEGGICEEEANDRRGSDGGDGPAKLVDGSDASKDAEPEVPQSDANPVDANADLQDKKAPESLENTKAETSTKVDALTDKEMRKKEVEEKLLVLNEKKHNLVQVLKQILNAEEELKRRNSTQGTVIRPAVPLQVDVTNDSGSLTRLATPRLGSEANLGGDMEGGEADDASNHSMHPRHLPRMSSTSPHSDSPHRRPAFSAVLHPSRASLAVASSPSRFAPTGHQGHPANPPTISVSGTSYIASSPSPVASGGTSSFRDARLPSPWN</sequence>
<name>A0A7J0GAQ0_9ERIC</name>
<reference evidence="3 4" key="1">
    <citation type="submission" date="2019-07" db="EMBL/GenBank/DDBJ databases">
        <title>De Novo Assembly of kiwifruit Actinidia rufa.</title>
        <authorList>
            <person name="Sugita-Konishi S."/>
            <person name="Sato K."/>
            <person name="Mori E."/>
            <person name="Abe Y."/>
            <person name="Kisaki G."/>
            <person name="Hamano K."/>
            <person name="Suezawa K."/>
            <person name="Otani M."/>
            <person name="Fukuda T."/>
            <person name="Manabe T."/>
            <person name="Gomi K."/>
            <person name="Tabuchi M."/>
            <person name="Akimitsu K."/>
            <person name="Kataoka I."/>
        </authorList>
    </citation>
    <scope>NUCLEOTIDE SEQUENCE [LARGE SCALE GENOMIC DNA]</scope>
    <source>
        <strain evidence="4">cv. Fuchu</strain>
    </source>
</reference>
<dbReference type="Proteomes" id="UP000585474">
    <property type="component" value="Unassembled WGS sequence"/>
</dbReference>
<feature type="region of interest" description="Disordered" evidence="2">
    <location>
        <begin position="314"/>
        <end position="372"/>
    </location>
</feature>
<feature type="compositionally biased region" description="Low complexity" evidence="2">
    <location>
        <begin position="46"/>
        <end position="56"/>
    </location>
</feature>
<dbReference type="EMBL" id="BJWL01000019">
    <property type="protein sequence ID" value="GFZ07768.1"/>
    <property type="molecule type" value="Genomic_DNA"/>
</dbReference>
<keyword evidence="4" id="KW-1185">Reference proteome</keyword>
<gene>
    <name evidence="3" type="ORF">Acr_19g0007050</name>
</gene>
<organism evidence="3 4">
    <name type="scientific">Actinidia rufa</name>
    <dbReference type="NCBI Taxonomy" id="165716"/>
    <lineage>
        <taxon>Eukaryota</taxon>
        <taxon>Viridiplantae</taxon>
        <taxon>Streptophyta</taxon>
        <taxon>Embryophyta</taxon>
        <taxon>Tracheophyta</taxon>
        <taxon>Spermatophyta</taxon>
        <taxon>Magnoliopsida</taxon>
        <taxon>eudicotyledons</taxon>
        <taxon>Gunneridae</taxon>
        <taxon>Pentapetalae</taxon>
        <taxon>asterids</taxon>
        <taxon>Ericales</taxon>
        <taxon>Actinidiaceae</taxon>
        <taxon>Actinidia</taxon>
    </lineage>
</organism>
<feature type="coiled-coil region" evidence="1">
    <location>
        <begin position="183"/>
        <end position="220"/>
    </location>
</feature>
<feature type="compositionally biased region" description="Basic and acidic residues" evidence="2">
    <location>
        <begin position="100"/>
        <end position="111"/>
    </location>
</feature>
<evidence type="ECO:0000256" key="1">
    <source>
        <dbReference type="SAM" id="Coils"/>
    </source>
</evidence>
<feature type="compositionally biased region" description="Acidic residues" evidence="2">
    <location>
        <begin position="64"/>
        <end position="75"/>
    </location>
</feature>
<evidence type="ECO:0000256" key="2">
    <source>
        <dbReference type="SAM" id="MobiDB-lite"/>
    </source>
</evidence>
<keyword evidence="1" id="KW-0175">Coiled coil</keyword>
<proteinExistence type="predicted"/>
<dbReference type="AlphaFoldDB" id="A0A7J0GAQ0"/>
<feature type="region of interest" description="Disordered" evidence="2">
    <location>
        <begin position="249"/>
        <end position="302"/>
    </location>
</feature>
<dbReference type="GO" id="GO:0009507">
    <property type="term" value="C:chloroplast"/>
    <property type="evidence" value="ECO:0007669"/>
    <property type="project" value="TreeGrafter"/>
</dbReference>
<feature type="compositionally biased region" description="Basic and acidic residues" evidence="2">
    <location>
        <begin position="160"/>
        <end position="183"/>
    </location>
</feature>
<evidence type="ECO:0000313" key="4">
    <source>
        <dbReference type="Proteomes" id="UP000585474"/>
    </source>
</evidence>
<evidence type="ECO:0000313" key="3">
    <source>
        <dbReference type="EMBL" id="GFZ07768.1"/>
    </source>
</evidence>
<dbReference type="OrthoDB" id="1922268at2759"/>
<feature type="region of interest" description="Disordered" evidence="2">
    <location>
        <begin position="45"/>
        <end position="183"/>
    </location>
</feature>
<dbReference type="PANTHER" id="PTHR36764">
    <property type="entry name" value="TRNA (ILE)-LYSIDINE SYNTHASE"/>
    <property type="match status" value="1"/>
</dbReference>
<protein>
    <submittedName>
        <fullName evidence="3">Uncharacterized protein</fullName>
    </submittedName>
</protein>